<dbReference type="EMBL" id="JANTQA010000020">
    <property type="protein sequence ID" value="KAJ3446618.1"/>
    <property type="molecule type" value="Genomic_DNA"/>
</dbReference>
<feature type="region of interest" description="Disordered" evidence="4">
    <location>
        <begin position="56"/>
        <end position="113"/>
    </location>
</feature>
<dbReference type="PANTHER" id="PTHR12669:SF12">
    <property type="entry name" value="EUKARYOTIC TRANSLATION INITIATION FACTOR 4E-BINDING PROTEIN"/>
    <property type="match status" value="1"/>
</dbReference>
<evidence type="ECO:0000313" key="7">
    <source>
        <dbReference type="Proteomes" id="UP001146793"/>
    </source>
</evidence>
<organism evidence="5 7">
    <name type="scientific">Anaeramoeba flamelloides</name>
    <dbReference type="NCBI Taxonomy" id="1746091"/>
    <lineage>
        <taxon>Eukaryota</taxon>
        <taxon>Metamonada</taxon>
        <taxon>Anaeramoebidae</taxon>
        <taxon>Anaeramoeba</taxon>
    </lineage>
</organism>
<evidence type="ECO:0000313" key="5">
    <source>
        <dbReference type="EMBL" id="KAJ3446618.1"/>
    </source>
</evidence>
<evidence type="ECO:0000313" key="8">
    <source>
        <dbReference type="Proteomes" id="UP001150062"/>
    </source>
</evidence>
<dbReference type="Proteomes" id="UP001146793">
    <property type="component" value="Unassembled WGS sequence"/>
</dbReference>
<evidence type="ECO:0000256" key="2">
    <source>
        <dbReference type="ARBA" id="ARBA00022845"/>
    </source>
</evidence>
<dbReference type="GO" id="GO:0005737">
    <property type="term" value="C:cytoplasm"/>
    <property type="evidence" value="ECO:0007669"/>
    <property type="project" value="TreeGrafter"/>
</dbReference>
<keyword evidence="2" id="KW-0810">Translation regulation</keyword>
<reference evidence="6" key="1">
    <citation type="submission" date="2022-08" db="EMBL/GenBank/DDBJ databases">
        <title>Novel sulfate-reducing endosymbionts in the free-living metamonad Anaeramoeba.</title>
        <authorList>
            <person name="Jerlstrom-Hultqvist J."/>
            <person name="Cepicka I."/>
            <person name="Gallot-Lavallee L."/>
            <person name="Salas-Leiva D."/>
            <person name="Curtis B.A."/>
            <person name="Zahonova K."/>
            <person name="Pipaliya S."/>
            <person name="Dacks J."/>
            <person name="Roger A.J."/>
        </authorList>
    </citation>
    <scope>NUCLEOTIDE SEQUENCE</scope>
    <source>
        <strain evidence="6">Schooner1</strain>
    </source>
</reference>
<feature type="compositionally biased region" description="Polar residues" evidence="4">
    <location>
        <begin position="56"/>
        <end position="66"/>
    </location>
</feature>
<evidence type="ECO:0000256" key="1">
    <source>
        <dbReference type="ARBA" id="ARBA00005480"/>
    </source>
</evidence>
<dbReference type="EMBL" id="JAOAOG010000143">
    <property type="protein sequence ID" value="KAJ6245720.1"/>
    <property type="molecule type" value="Genomic_DNA"/>
</dbReference>
<dbReference type="Proteomes" id="UP001150062">
    <property type="component" value="Unassembled WGS sequence"/>
</dbReference>
<evidence type="ECO:0000256" key="4">
    <source>
        <dbReference type="SAM" id="MobiDB-lite"/>
    </source>
</evidence>
<dbReference type="GO" id="GO:0008190">
    <property type="term" value="F:eukaryotic initiation factor 4E binding"/>
    <property type="evidence" value="ECO:0007669"/>
    <property type="project" value="InterPro"/>
</dbReference>
<keyword evidence="8" id="KW-1185">Reference proteome</keyword>
<proteinExistence type="inferred from homology"/>
<dbReference type="Pfam" id="PF05456">
    <property type="entry name" value="eIF_4EBP"/>
    <property type="match status" value="1"/>
</dbReference>
<comment type="caution">
    <text evidence="5">The sequence shown here is derived from an EMBL/GenBank/DDBJ whole genome shotgun (WGS) entry which is preliminary data.</text>
</comment>
<evidence type="ECO:0000313" key="6">
    <source>
        <dbReference type="EMBL" id="KAJ6245720.1"/>
    </source>
</evidence>
<protein>
    <submittedName>
        <fullName evidence="5">4e-binding protein thor</fullName>
    </submittedName>
</protein>
<accession>A0AAV7ZX91</accession>
<dbReference type="InterPro" id="IPR008606">
    <property type="entry name" value="EIF4EBP"/>
</dbReference>
<dbReference type="GO" id="GO:0045947">
    <property type="term" value="P:negative regulation of translational initiation"/>
    <property type="evidence" value="ECO:0007669"/>
    <property type="project" value="InterPro"/>
</dbReference>
<dbReference type="AlphaFoldDB" id="A0AAV7ZX91"/>
<keyword evidence="3" id="KW-0652">Protein synthesis inhibitor</keyword>
<evidence type="ECO:0000256" key="3">
    <source>
        <dbReference type="ARBA" id="ARBA00023193"/>
    </source>
</evidence>
<feature type="compositionally biased region" description="Basic and acidic residues" evidence="4">
    <location>
        <begin position="84"/>
        <end position="103"/>
    </location>
</feature>
<name>A0AAV7ZX91_9EUKA</name>
<dbReference type="PANTHER" id="PTHR12669">
    <property type="entry name" value="EUKARYOTIC TRANSLATION INITIATION FACTOR 4E-BINDING PROTEIN"/>
    <property type="match status" value="1"/>
</dbReference>
<comment type="similarity">
    <text evidence="1">Belongs to the eIF4E-binding protein family.</text>
</comment>
<gene>
    <name evidence="5" type="ORF">M0812_08430</name>
    <name evidence="6" type="ORF">M0813_20140</name>
</gene>
<sequence>MSQNKIKKLGIKIPTKGGDLLLPDYLSFSEGGTTIFGTTPGGTQVRYSKEQLLSFSKSPLSRSPPTGMSFIQGITNNVEETEEKENQETENKKQKQKEKEKETTITIENEMSDEVQETTFFLMD</sequence>
<reference evidence="5" key="2">
    <citation type="submission" date="2022-08" db="EMBL/GenBank/DDBJ databases">
        <title>Novel sulphate-reducing endosymbionts in the free-living metamonad Anaeramoeba.</title>
        <authorList>
            <person name="Jerlstrom-Hultqvist J."/>
            <person name="Cepicka I."/>
            <person name="Gallot-Lavallee L."/>
            <person name="Salas-Leiva D."/>
            <person name="Curtis B.A."/>
            <person name="Zahonova K."/>
            <person name="Pipaliya S."/>
            <person name="Dacks J."/>
            <person name="Roger A.J."/>
        </authorList>
    </citation>
    <scope>NUCLEOTIDE SEQUENCE</scope>
    <source>
        <strain evidence="5">Busselton2</strain>
    </source>
</reference>